<evidence type="ECO:0000256" key="3">
    <source>
        <dbReference type="ARBA" id="ARBA00022884"/>
    </source>
</evidence>
<gene>
    <name evidence="4" type="primary">csrA</name>
    <name evidence="5" type="ORF">LEP48_17425</name>
</gene>
<comment type="subunit">
    <text evidence="4">Homodimer; the beta-strands of each monomer intercalate to form a hydrophobic core, while the alpha-helices form wings that extend away from the core.</text>
</comment>
<comment type="caution">
    <text evidence="5">The sequence shown here is derived from an EMBL/GenBank/DDBJ whole genome shotgun (WGS) entry which is preliminary data.</text>
</comment>
<evidence type="ECO:0000313" key="6">
    <source>
        <dbReference type="Proteomes" id="UP001319870"/>
    </source>
</evidence>
<keyword evidence="4" id="KW-1005">Bacterial flagellum biogenesis</keyword>
<dbReference type="EMBL" id="JAIXCQ010000017">
    <property type="protein sequence ID" value="MCA5895114.1"/>
    <property type="molecule type" value="Genomic_DNA"/>
</dbReference>
<dbReference type="InterPro" id="IPR036107">
    <property type="entry name" value="CsrA_sf"/>
</dbReference>
<dbReference type="PANTHER" id="PTHR34984:SF1">
    <property type="entry name" value="CARBON STORAGE REGULATOR"/>
    <property type="match status" value="1"/>
</dbReference>
<sequence>MLVLGRKAGDKILIGDDVVVTIVSAGKDGVRIGIDAPDHLRIHRAEIVDQVAAVNRAATADAGAVNGARALLGLRPAAPGASPRPADGRR</sequence>
<name>A0ABS7ZML0_9MICO</name>
<keyword evidence="4" id="KW-0678">Repressor</keyword>
<evidence type="ECO:0000256" key="4">
    <source>
        <dbReference type="HAMAP-Rule" id="MF_00167"/>
    </source>
</evidence>
<organism evidence="5 6">
    <name type="scientific">Isoptericola luteus</name>
    <dbReference type="NCBI Taxonomy" id="2879484"/>
    <lineage>
        <taxon>Bacteria</taxon>
        <taxon>Bacillati</taxon>
        <taxon>Actinomycetota</taxon>
        <taxon>Actinomycetes</taxon>
        <taxon>Micrococcales</taxon>
        <taxon>Promicromonosporaceae</taxon>
        <taxon>Isoptericola</taxon>
    </lineage>
</organism>
<protein>
    <recommendedName>
        <fullName evidence="4">Translational regulator CsrA</fullName>
    </recommendedName>
</protein>
<reference evidence="5 6" key="1">
    <citation type="submission" date="2021-09" db="EMBL/GenBank/DDBJ databases">
        <title>Isoptericola luteus sp. nov., a novel bacterium isolated from Harbin, the capital city of Heilongjiang province.</title>
        <authorList>
            <person name="Li J."/>
        </authorList>
    </citation>
    <scope>NUCLEOTIDE SEQUENCE [LARGE SCALE GENOMIC DNA]</scope>
    <source>
        <strain evidence="5 6">NEAU-Y5</strain>
    </source>
</reference>
<keyword evidence="1 4" id="KW-0963">Cytoplasm</keyword>
<dbReference type="PANTHER" id="PTHR34984">
    <property type="entry name" value="CARBON STORAGE REGULATOR"/>
    <property type="match status" value="1"/>
</dbReference>
<dbReference type="Pfam" id="PF02599">
    <property type="entry name" value="CsrA"/>
    <property type="match status" value="1"/>
</dbReference>
<evidence type="ECO:0000256" key="2">
    <source>
        <dbReference type="ARBA" id="ARBA00022845"/>
    </source>
</evidence>
<dbReference type="HAMAP" id="MF_00167">
    <property type="entry name" value="CsrA"/>
    <property type="match status" value="1"/>
</dbReference>
<comment type="subcellular location">
    <subcellularLocation>
        <location evidence="4">Cytoplasm</location>
    </subcellularLocation>
</comment>
<dbReference type="Proteomes" id="UP001319870">
    <property type="component" value="Unassembled WGS sequence"/>
</dbReference>
<keyword evidence="2 4" id="KW-0810">Translation regulation</keyword>
<accession>A0ABS7ZML0</accession>
<dbReference type="InterPro" id="IPR003751">
    <property type="entry name" value="CsrA"/>
</dbReference>
<evidence type="ECO:0000313" key="5">
    <source>
        <dbReference type="EMBL" id="MCA5895114.1"/>
    </source>
</evidence>
<dbReference type="Gene3D" id="2.60.40.4380">
    <property type="entry name" value="Translational regulator CsrA"/>
    <property type="match status" value="1"/>
</dbReference>
<evidence type="ECO:0000256" key="1">
    <source>
        <dbReference type="ARBA" id="ARBA00022490"/>
    </source>
</evidence>
<comment type="similarity">
    <text evidence="4">Belongs to the CsrA/RsmA family.</text>
</comment>
<keyword evidence="6" id="KW-1185">Reference proteome</keyword>
<keyword evidence="3 4" id="KW-0694">RNA-binding</keyword>
<dbReference type="SUPFAM" id="SSF117130">
    <property type="entry name" value="CsrA-like"/>
    <property type="match status" value="1"/>
</dbReference>
<dbReference type="RefSeq" id="WP_225566845.1">
    <property type="nucleotide sequence ID" value="NZ_JAIXCQ010000017.1"/>
</dbReference>
<comment type="function">
    <text evidence="4">A translational regulator that binds mRNA to regulate translation initiation and/or mRNA stability. Usually binds in the 5'-UTR at or near the Shine-Dalgarno sequence preventing ribosome-binding, thus repressing translation. Its main target seems to be the major flagellin gene, while its function is anatagonized by FliW.</text>
</comment>
<proteinExistence type="inferred from homology"/>